<comment type="caution">
    <text evidence="2">The sequence shown here is derived from an EMBL/GenBank/DDBJ whole genome shotgun (WGS) entry which is preliminary data.</text>
</comment>
<dbReference type="Proteomes" id="UP000265703">
    <property type="component" value="Unassembled WGS sequence"/>
</dbReference>
<keyword evidence="3" id="KW-1185">Reference proteome</keyword>
<name>A0A397SG77_9GLOM</name>
<dbReference type="STRING" id="658196.A0A397SG77"/>
<reference evidence="2 3" key="1">
    <citation type="submission" date="2018-06" db="EMBL/GenBank/DDBJ databases">
        <title>Comparative genomics reveals the genomic features of Rhizophagus irregularis, R. cerebriforme, R. diaphanum and Gigaspora rosea, and their symbiotic lifestyle signature.</title>
        <authorList>
            <person name="Morin E."/>
            <person name="San Clemente H."/>
            <person name="Chen E.C.H."/>
            <person name="De La Providencia I."/>
            <person name="Hainaut M."/>
            <person name="Kuo A."/>
            <person name="Kohler A."/>
            <person name="Murat C."/>
            <person name="Tang N."/>
            <person name="Roy S."/>
            <person name="Loubradou J."/>
            <person name="Henrissat B."/>
            <person name="Grigoriev I.V."/>
            <person name="Corradi N."/>
            <person name="Roux C."/>
            <person name="Martin F.M."/>
        </authorList>
    </citation>
    <scope>NUCLEOTIDE SEQUENCE [LARGE SCALE GENOMIC DNA]</scope>
    <source>
        <strain evidence="2 3">DAOM 227022</strain>
    </source>
</reference>
<dbReference type="AlphaFoldDB" id="A0A397SG77"/>
<evidence type="ECO:0000313" key="3">
    <source>
        <dbReference type="Proteomes" id="UP000265703"/>
    </source>
</evidence>
<feature type="coiled-coil region" evidence="1">
    <location>
        <begin position="162"/>
        <end position="234"/>
    </location>
</feature>
<organism evidence="2 3">
    <name type="scientific">Glomus cerebriforme</name>
    <dbReference type="NCBI Taxonomy" id="658196"/>
    <lineage>
        <taxon>Eukaryota</taxon>
        <taxon>Fungi</taxon>
        <taxon>Fungi incertae sedis</taxon>
        <taxon>Mucoromycota</taxon>
        <taxon>Glomeromycotina</taxon>
        <taxon>Glomeromycetes</taxon>
        <taxon>Glomerales</taxon>
        <taxon>Glomeraceae</taxon>
        <taxon>Glomus</taxon>
    </lineage>
</organism>
<dbReference type="EMBL" id="QKYT01000797">
    <property type="protein sequence ID" value="RIA81444.1"/>
    <property type="molecule type" value="Genomic_DNA"/>
</dbReference>
<accession>A0A397SG77</accession>
<evidence type="ECO:0000256" key="1">
    <source>
        <dbReference type="SAM" id="Coils"/>
    </source>
</evidence>
<proteinExistence type="predicted"/>
<gene>
    <name evidence="2" type="ORF">C1645_864723</name>
</gene>
<sequence>MPVTLKDKENKTVTVIGNFVHIDNGKTKPMLFFGISNIQKIQDISELNKNQFHIKLHRKAYIIPTFSKAPVVKDLLKEDQESLCEVSLNSQNLYGNLDHSHYLWVFCMNDPIFLYCFELRYSAWTRNTLLIKNDESFSERICQLEDEVRELKNQIIYKDISFSKAENKISTKLEEIQALQSEIKELEIKYFLAQKDLPKMDSFRQELAQSRQNIELKNIDLDLKEDELNEKKDELM</sequence>
<evidence type="ECO:0000313" key="2">
    <source>
        <dbReference type="EMBL" id="RIA81444.1"/>
    </source>
</evidence>
<protein>
    <submittedName>
        <fullName evidence="2">Uncharacterized protein</fullName>
    </submittedName>
</protein>
<keyword evidence="1" id="KW-0175">Coiled coil</keyword>